<evidence type="ECO:0000256" key="2">
    <source>
        <dbReference type="ARBA" id="ARBA00010720"/>
    </source>
</evidence>
<keyword evidence="9 11" id="KW-0472">Membrane</keyword>
<protein>
    <recommendedName>
        <fullName evidence="11">Coatomer subunit gamma</fullName>
    </recommendedName>
</protein>
<dbReference type="InterPro" id="IPR012295">
    <property type="entry name" value="TBP_dom_sf"/>
</dbReference>
<dbReference type="PIRSF" id="PIRSF037093">
    <property type="entry name" value="Coatomer_gamma_subunit"/>
    <property type="match status" value="1"/>
</dbReference>
<evidence type="ECO:0000256" key="11">
    <source>
        <dbReference type="PIRNR" id="PIRNR037093"/>
    </source>
</evidence>
<feature type="domain" description="Coatomer gamma subunit appendage Ig-like subdomain" evidence="13">
    <location>
        <begin position="733"/>
        <end position="879"/>
    </location>
</feature>
<keyword evidence="5" id="KW-0677">Repeat</keyword>
<dbReference type="FunFam" id="1.25.10.10:FF:000071">
    <property type="entry name" value="Coatomer subunit gamma"/>
    <property type="match status" value="1"/>
</dbReference>
<dbReference type="InterPro" id="IPR009028">
    <property type="entry name" value="Coatomer/calthrin_app_sub_C"/>
</dbReference>
<dbReference type="GO" id="GO:0005198">
    <property type="term" value="F:structural molecule activity"/>
    <property type="evidence" value="ECO:0007669"/>
    <property type="project" value="InterPro"/>
</dbReference>
<evidence type="ECO:0000256" key="9">
    <source>
        <dbReference type="ARBA" id="ARBA00023136"/>
    </source>
</evidence>
<keyword evidence="10 11" id="KW-0968">Cytoplasmic vesicle</keyword>
<dbReference type="GO" id="GO:0030126">
    <property type="term" value="C:COPI vesicle coat"/>
    <property type="evidence" value="ECO:0007669"/>
    <property type="project" value="InterPro"/>
</dbReference>
<dbReference type="SUPFAM" id="SSF49348">
    <property type="entry name" value="Clathrin adaptor appendage domain"/>
    <property type="match status" value="1"/>
</dbReference>
<accession>A0A915DV57</accession>
<keyword evidence="8 11" id="KW-0333">Golgi apparatus</keyword>
<keyword evidence="6 11" id="KW-0931">ER-Golgi transport</keyword>
<dbReference type="Gene3D" id="1.25.10.10">
    <property type="entry name" value="Leucine-rich Repeat Variant"/>
    <property type="match status" value="2"/>
</dbReference>
<dbReference type="FunFam" id="2.60.40.1480:FF:000001">
    <property type="entry name" value="Coatomer subunit gamma"/>
    <property type="match status" value="1"/>
</dbReference>
<evidence type="ECO:0000256" key="3">
    <source>
        <dbReference type="ARBA" id="ARBA00022448"/>
    </source>
</evidence>
<dbReference type="GO" id="GO:0000139">
    <property type="term" value="C:Golgi membrane"/>
    <property type="evidence" value="ECO:0007669"/>
    <property type="project" value="UniProtKB-SubCell"/>
</dbReference>
<dbReference type="PANTHER" id="PTHR10261">
    <property type="entry name" value="COATOMER SUBUNIT GAMMA"/>
    <property type="match status" value="1"/>
</dbReference>
<dbReference type="InterPro" id="IPR017106">
    <property type="entry name" value="Coatomer_gsu"/>
</dbReference>
<keyword evidence="15" id="KW-1185">Reference proteome</keyword>
<dbReference type="GO" id="GO:0006891">
    <property type="term" value="P:intra-Golgi vesicle-mediated transport"/>
    <property type="evidence" value="ECO:0007669"/>
    <property type="project" value="TreeGrafter"/>
</dbReference>
<dbReference type="Pfam" id="PF08752">
    <property type="entry name" value="COP-gamma_platf"/>
    <property type="match status" value="1"/>
</dbReference>
<evidence type="ECO:0000259" key="13">
    <source>
        <dbReference type="Pfam" id="PF08752"/>
    </source>
</evidence>
<evidence type="ECO:0000256" key="5">
    <source>
        <dbReference type="ARBA" id="ARBA00022737"/>
    </source>
</evidence>
<comment type="function">
    <text evidence="11">The coatomer is a cytosolic protein complex that binds to dilysine motifs and reversibly associates with Golgi non-clathrin-coated vesicles, which further mediate biosynthetic protein transport from the ER, via the Golgi up to the trans Golgi network. Coatomer complex is required for budding from Golgi membranes, and is essential for the retrograde Golgi-to-ER transport of dilysine-tagged proteins.</text>
</comment>
<dbReference type="InterPro" id="IPR032154">
    <property type="entry name" value="Coatomer_g_Cpla"/>
</dbReference>
<dbReference type="InterPro" id="IPR013041">
    <property type="entry name" value="Clathrin_app_Ig-like_sf"/>
</dbReference>
<feature type="domain" description="Coatomer subunit gamma C-terminal" evidence="14">
    <location>
        <begin position="883"/>
        <end position="937"/>
    </location>
</feature>
<dbReference type="InterPro" id="IPR002553">
    <property type="entry name" value="Clathrin/coatomer_adapt-like_N"/>
</dbReference>
<evidence type="ECO:0000256" key="7">
    <source>
        <dbReference type="ARBA" id="ARBA00022927"/>
    </source>
</evidence>
<evidence type="ECO:0000256" key="6">
    <source>
        <dbReference type="ARBA" id="ARBA00022892"/>
    </source>
</evidence>
<comment type="subunit">
    <text evidence="11">Oligomeric complex.</text>
</comment>
<dbReference type="InterPro" id="IPR013040">
    <property type="entry name" value="Coatomer_gsu_app_Ig-like_dom"/>
</dbReference>
<dbReference type="GO" id="GO:0005783">
    <property type="term" value="C:endoplasmic reticulum"/>
    <property type="evidence" value="ECO:0007669"/>
    <property type="project" value="TreeGrafter"/>
</dbReference>
<evidence type="ECO:0000313" key="15">
    <source>
        <dbReference type="Proteomes" id="UP000887574"/>
    </source>
</evidence>
<comment type="similarity">
    <text evidence="2 11">Belongs to the COPG family.</text>
</comment>
<comment type="subcellular location">
    <subcellularLocation>
        <location evidence="11">Cytoplasm</location>
    </subcellularLocation>
    <subcellularLocation>
        <location evidence="1 11">Golgi apparatus membrane</location>
        <topology evidence="1 11">Peripheral membrane protein</topology>
        <orientation evidence="1 11">Cytoplasmic side</orientation>
    </subcellularLocation>
    <subcellularLocation>
        <location evidence="11">Cytoplasmic vesicle</location>
        <location evidence="11">COPI-coated vesicle membrane</location>
        <topology evidence="11">Peripheral membrane protein</topology>
        <orientation evidence="11">Cytoplasmic side</orientation>
    </subcellularLocation>
</comment>
<dbReference type="GO" id="GO:0005793">
    <property type="term" value="C:endoplasmic reticulum-Golgi intermediate compartment"/>
    <property type="evidence" value="ECO:0007669"/>
    <property type="project" value="TreeGrafter"/>
</dbReference>
<dbReference type="InterPro" id="IPR037067">
    <property type="entry name" value="Coatomer_gsu_app_sf"/>
</dbReference>
<evidence type="ECO:0000256" key="8">
    <source>
        <dbReference type="ARBA" id="ARBA00023034"/>
    </source>
</evidence>
<dbReference type="GO" id="GO:0006886">
    <property type="term" value="P:intracellular protein transport"/>
    <property type="evidence" value="ECO:0007669"/>
    <property type="project" value="InterPro"/>
</dbReference>
<keyword evidence="7 11" id="KW-0653">Protein transport</keyword>
<dbReference type="SUPFAM" id="SSF48371">
    <property type="entry name" value="ARM repeat"/>
    <property type="match status" value="1"/>
</dbReference>
<dbReference type="Pfam" id="PF01602">
    <property type="entry name" value="Adaptin_N"/>
    <property type="match status" value="1"/>
</dbReference>
<keyword evidence="4 11" id="KW-0963">Cytoplasm</keyword>
<keyword evidence="3 11" id="KW-0813">Transport</keyword>
<evidence type="ECO:0000256" key="10">
    <source>
        <dbReference type="ARBA" id="ARBA00023329"/>
    </source>
</evidence>
<feature type="domain" description="Clathrin/coatomer adaptor adaptin-like N-terminal" evidence="12">
    <location>
        <begin position="174"/>
        <end position="671"/>
    </location>
</feature>
<reference evidence="16" key="1">
    <citation type="submission" date="2022-11" db="UniProtKB">
        <authorList>
            <consortium name="WormBaseParasite"/>
        </authorList>
    </citation>
    <scope>IDENTIFICATION</scope>
</reference>
<dbReference type="InterPro" id="IPR016024">
    <property type="entry name" value="ARM-type_fold"/>
</dbReference>
<dbReference type="InterPro" id="IPR011989">
    <property type="entry name" value="ARM-like"/>
</dbReference>
<dbReference type="Proteomes" id="UP000887574">
    <property type="component" value="Unplaced"/>
</dbReference>
<evidence type="ECO:0000313" key="16">
    <source>
        <dbReference type="WBParaSite" id="jg23289"/>
    </source>
</evidence>
<sequence>MLRENYKNSLINFQGLIAPGKNCQTTGLHDHKRLKDNGLSTPVKEKIQALDEPNIGKTARQIQRALQDDPSNPKSNMRKAMEKLRDEKRTFVPFMLDGDYICLVQSSNCAEERDLQELWTELQQAKQDEDPQFKFSSCGLHSKKEPKYPIVEMRKDKKDDEAAAANPFAGLDKSTVVQETRIFNDTPVNPRKCAPVLCKLLWLLQHGETIGKTEATDTFFAITKLWQAKDVTLRLLVYLAIKELSNISSDVIIVTSSLTKDMTGREDVYRPSAIRALCRITDSGMLQAIERYMKQAIVDKVPAVSSAALVSSLHLMKKSPDVVRRWVNEVQEAVSSDNHMVQYHALGLLYNIRSSDRLAITKLVQKFSKSGLRSPHAICYLIRIASKLVEEDESGSDRTPFAFIESCLRHKNEMVIYEAASAIVKLPRISSGELASAVSVLQTLNKISINYPQAVISCNVDLETLITDQNRSIATLAITTLLKTGAEASIERLMKQIGTFVNEISDEFKIVVIEAIRSLCSRYPRKHATMMNFLASMLRDEGGFEYKKAIVDTIITIVDDNPAAKDLGLSHLCEFIEDCEHSALATRVLHLLGREGPTTQNPARYIRFIYNRVILESTQVRAAAVTALAKFGAECIQLRHSIEVLLKRCLLDTDDEVRDRATFYLAVLRTGDSSIITEYILNTLKVSVIGLERALDHALSTQPITTNESKKSALSVEAPVKKEEKTKASRQEIYAQQISAIPELTGLGPLFKSSKSVELTESVTEYNVSCVKHIFSDNVLLQFDCRNTLNDQLLENLSVCVESTDGSAWNVEKVLPLASLPYAQPGTTYVLLAMPEDGQITGSFNATLKFQVKDVDPTTGEPESDDHYSDEYSLESIELGVVDYVLPTPPKGSFNTAWEQLTNENEVDETYGLSTVNTLADAVTNLLNFIGLALVIGRIKFRRESLRIPCYSLDPVDQTVTMNIVVRSTDQTVSQMIGNIIE</sequence>
<dbReference type="WBParaSite" id="jg23289">
    <property type="protein sequence ID" value="jg23289"/>
    <property type="gene ID" value="jg23289"/>
</dbReference>
<organism evidence="15 16">
    <name type="scientific">Ditylenchus dipsaci</name>
    <dbReference type="NCBI Taxonomy" id="166011"/>
    <lineage>
        <taxon>Eukaryota</taxon>
        <taxon>Metazoa</taxon>
        <taxon>Ecdysozoa</taxon>
        <taxon>Nematoda</taxon>
        <taxon>Chromadorea</taxon>
        <taxon>Rhabditida</taxon>
        <taxon>Tylenchina</taxon>
        <taxon>Tylenchomorpha</taxon>
        <taxon>Sphaerularioidea</taxon>
        <taxon>Anguinidae</taxon>
        <taxon>Anguininae</taxon>
        <taxon>Ditylenchus</taxon>
    </lineage>
</organism>
<dbReference type="GO" id="GO:0006888">
    <property type="term" value="P:endoplasmic reticulum to Golgi vesicle-mediated transport"/>
    <property type="evidence" value="ECO:0007669"/>
    <property type="project" value="TreeGrafter"/>
</dbReference>
<evidence type="ECO:0000259" key="14">
    <source>
        <dbReference type="Pfam" id="PF16381"/>
    </source>
</evidence>
<dbReference type="SUPFAM" id="SSF55711">
    <property type="entry name" value="Subdomain of clathrin and coatomer appendage domain"/>
    <property type="match status" value="1"/>
</dbReference>
<name>A0A915DV57_9BILA</name>
<proteinExistence type="inferred from homology"/>
<dbReference type="AlphaFoldDB" id="A0A915DV57"/>
<dbReference type="GO" id="GO:0072384">
    <property type="term" value="P:organelle transport along microtubule"/>
    <property type="evidence" value="ECO:0007669"/>
    <property type="project" value="TreeGrafter"/>
</dbReference>
<evidence type="ECO:0000256" key="1">
    <source>
        <dbReference type="ARBA" id="ARBA00004255"/>
    </source>
</evidence>
<evidence type="ECO:0000256" key="4">
    <source>
        <dbReference type="ARBA" id="ARBA00022490"/>
    </source>
</evidence>
<dbReference type="GO" id="GO:0009306">
    <property type="term" value="P:protein secretion"/>
    <property type="evidence" value="ECO:0007669"/>
    <property type="project" value="TreeGrafter"/>
</dbReference>
<dbReference type="PANTHER" id="PTHR10261:SF0">
    <property type="entry name" value="COATOMER SUBUNIT GAMMA-2"/>
    <property type="match status" value="1"/>
</dbReference>
<evidence type="ECO:0000259" key="12">
    <source>
        <dbReference type="Pfam" id="PF01602"/>
    </source>
</evidence>
<dbReference type="Gene3D" id="2.60.40.1480">
    <property type="entry name" value="Coatomer, gamma subunit, appendage domain"/>
    <property type="match status" value="1"/>
</dbReference>
<dbReference type="Pfam" id="PF16381">
    <property type="entry name" value="Coatomer_g_Cpla"/>
    <property type="match status" value="1"/>
</dbReference>
<dbReference type="Gene3D" id="3.30.310.10">
    <property type="entry name" value="TATA-Binding Protein"/>
    <property type="match status" value="1"/>
</dbReference>